<dbReference type="GO" id="GO:0004177">
    <property type="term" value="F:aminopeptidase activity"/>
    <property type="evidence" value="ECO:0007669"/>
    <property type="project" value="UniProtKB-KW"/>
</dbReference>
<keyword evidence="2" id="KW-0031">Aminopeptidase</keyword>
<dbReference type="PANTHER" id="PTHR34448">
    <property type="entry name" value="AMINOPEPTIDASE"/>
    <property type="match status" value="1"/>
</dbReference>
<evidence type="ECO:0000256" key="1">
    <source>
        <dbReference type="ARBA" id="ARBA00022723"/>
    </source>
</evidence>
<dbReference type="SUPFAM" id="SSF144052">
    <property type="entry name" value="Thermophilic metalloprotease-like"/>
    <property type="match status" value="1"/>
</dbReference>
<dbReference type="RefSeq" id="WP_327606766.1">
    <property type="nucleotide sequence ID" value="NZ_JARZFX010000002.1"/>
</dbReference>
<name>A0ABU6KCZ6_9BACI</name>
<accession>A0ABU6KCZ6</accession>
<dbReference type="EC" id="3.4.11.-" evidence="2"/>
<proteinExistence type="predicted"/>
<dbReference type="Pfam" id="PF26233">
    <property type="entry name" value="NicX"/>
    <property type="match status" value="1"/>
</dbReference>
<sequence>MQKYIPLAKTVLLKNLNVKAAEQVLIVTDSDLANIAQIFCYAGRELGNETMLVEMAPRSKSGEEPPEAVSEAMKSSEVVLCITKHSLTHTQARKSASSAGARVATMPGITLDMLEEGAITADYTEVEKLTKKYCQVLEQGEHVEIVKENLSLSFSIKGRSSIPSVGVFRNKGESGNLPSGESYIAPLEDSANGRIVIDGAISGIGVLDEPVELTVEKGRLIAATGENGKRLLELLGEGKGRTIAEFGIGTNNKARLTGNVLEDEKVFGTIHIAFGSNKPFGGITEAGVHIDCVVKSPTVYIDQKRV</sequence>
<protein>
    <submittedName>
        <fullName evidence="2">Aminopeptidase</fullName>
        <ecNumber evidence="2">3.4.11.-</ecNumber>
    </submittedName>
</protein>
<keyword evidence="2" id="KW-0378">Hydrolase</keyword>
<keyword evidence="2" id="KW-0645">Protease</keyword>
<dbReference type="InterPro" id="IPR058739">
    <property type="entry name" value="NicX"/>
</dbReference>
<dbReference type="InterPro" id="IPR052170">
    <property type="entry name" value="M29_Exopeptidase"/>
</dbReference>
<comment type="caution">
    <text evidence="2">The sequence shown here is derived from an EMBL/GenBank/DDBJ whole genome shotgun (WGS) entry which is preliminary data.</text>
</comment>
<reference evidence="2 3" key="1">
    <citation type="journal article" date="2024" name="Int. J. Syst. Evol. Microbiol.">
        <title>Virgibacillus tibetensis sp. nov., isolated from salt lake on the Tibetan Plateau of China.</title>
        <authorList>
            <person name="Phurbu D."/>
            <person name="Liu Z.-X."/>
            <person name="Wang R."/>
            <person name="Zheng Y.-Y."/>
            <person name="Liu H.-C."/>
            <person name="Zhou Y.-G."/>
            <person name="Yu Y.-J."/>
            <person name="Li A.-H."/>
        </authorList>
    </citation>
    <scope>NUCLEOTIDE SEQUENCE [LARGE SCALE GENOMIC DNA]</scope>
    <source>
        <strain evidence="2 3">C22-A2</strain>
    </source>
</reference>
<dbReference type="EMBL" id="JARZFX010000002">
    <property type="protein sequence ID" value="MEC5423208.1"/>
    <property type="molecule type" value="Genomic_DNA"/>
</dbReference>
<keyword evidence="3" id="KW-1185">Reference proteome</keyword>
<evidence type="ECO:0000313" key="3">
    <source>
        <dbReference type="Proteomes" id="UP001335737"/>
    </source>
</evidence>
<dbReference type="Proteomes" id="UP001335737">
    <property type="component" value="Unassembled WGS sequence"/>
</dbReference>
<evidence type="ECO:0000313" key="2">
    <source>
        <dbReference type="EMBL" id="MEC5423208.1"/>
    </source>
</evidence>
<gene>
    <name evidence="2" type="ORF">QGM71_06795</name>
</gene>
<organism evidence="2 3">
    <name type="scientific">Virgibacillus tibetensis</name>
    <dbReference type="NCBI Taxonomy" id="3042313"/>
    <lineage>
        <taxon>Bacteria</taxon>
        <taxon>Bacillati</taxon>
        <taxon>Bacillota</taxon>
        <taxon>Bacilli</taxon>
        <taxon>Bacillales</taxon>
        <taxon>Bacillaceae</taxon>
        <taxon>Virgibacillus</taxon>
    </lineage>
</organism>
<dbReference type="PANTHER" id="PTHR34448:SF1">
    <property type="entry name" value="BLL6088 PROTEIN"/>
    <property type="match status" value="1"/>
</dbReference>
<keyword evidence="1" id="KW-0479">Metal-binding</keyword>